<dbReference type="InterPro" id="IPR020845">
    <property type="entry name" value="AMP-binding_CS"/>
</dbReference>
<accession>A0AAV2HX74</accession>
<gene>
    <name evidence="3" type="ORF">GSLYS_00012202001</name>
</gene>
<sequence>MSGQETHWHDMDTVCKRAKFLADEVPDKELFVFYDGDRRDAYTARELYTLAGRFANRLRQQGFERQDVIANTLANSPERVITDLGIMLAGCVTMNGQLLMADGSDFFRSAKNSRCRGIVMAVGESSAGWQLLGKYITVNNSQYVGDVLIKQAPEVKAAILVHREKDSQKKPFIDDLKTCGADIYDDKSIAPEDFGMVKTTSGSTGYSKLVPRTHKEIVTAMDLINSRRQWTHPRDNRSKIYSERLLGWAVGMTAKTFCMAETRVLSDKMSSPGPLSGAAIWRLVVAEGCNNCSLTLQDYESIYNHVTGTGGPKHRLDDVELAGQPVTEAQVKKTLTLSKAVTVAYGSTETYLIAEKRLHDSDDSYSSNNSGQPIAGTTVRVVDDKGEICKPGVTGTIHVTGPLVFKGYFNRLEDPDPQTKLAFTSDGWVNTNDYGYVDDSGDLFVLGRNNDIIVHGNYLFYPSWMENRLMEHPDILVACLVPVSDPVVYQNICACLKLVSGSELTEEKIKAYCQSTFLPSVSTVMTHMPDFYILFNDEFPETATGKPDKVTLRKMAEDKFGYIGRSKKVSSAVAWKGGCVIGGL</sequence>
<dbReference type="InterPro" id="IPR000873">
    <property type="entry name" value="AMP-dep_synth/lig_dom"/>
</dbReference>
<feature type="domain" description="AMP-dependent synthetase/ligase" evidence="1">
    <location>
        <begin position="23"/>
        <end position="409"/>
    </location>
</feature>
<dbReference type="AlphaFoldDB" id="A0AAV2HX74"/>
<dbReference type="Pfam" id="PF13193">
    <property type="entry name" value="AMP-binding_C"/>
    <property type="match status" value="1"/>
</dbReference>
<dbReference type="SUPFAM" id="SSF56801">
    <property type="entry name" value="Acetyl-CoA synthetase-like"/>
    <property type="match status" value="1"/>
</dbReference>
<dbReference type="Gene3D" id="3.30.300.30">
    <property type="match status" value="1"/>
</dbReference>
<evidence type="ECO:0000259" key="2">
    <source>
        <dbReference type="Pfam" id="PF13193"/>
    </source>
</evidence>
<dbReference type="Gene3D" id="3.40.50.12780">
    <property type="entry name" value="N-terminal domain of ligase-like"/>
    <property type="match status" value="1"/>
</dbReference>
<evidence type="ECO:0000259" key="1">
    <source>
        <dbReference type="Pfam" id="PF00501"/>
    </source>
</evidence>
<comment type="caution">
    <text evidence="3">The sequence shown here is derived from an EMBL/GenBank/DDBJ whole genome shotgun (WGS) entry which is preliminary data.</text>
</comment>
<dbReference type="CDD" id="cd04433">
    <property type="entry name" value="AFD_class_I"/>
    <property type="match status" value="1"/>
</dbReference>
<dbReference type="InterPro" id="IPR042099">
    <property type="entry name" value="ANL_N_sf"/>
</dbReference>
<dbReference type="InterPro" id="IPR045851">
    <property type="entry name" value="AMP-bd_C_sf"/>
</dbReference>
<dbReference type="PANTHER" id="PTHR42814">
    <property type="entry name" value="AMP-BINDING DOMAIN-CONTAINING PROTEIN"/>
    <property type="match status" value="1"/>
</dbReference>
<reference evidence="3 4" key="1">
    <citation type="submission" date="2024-04" db="EMBL/GenBank/DDBJ databases">
        <authorList>
            <consortium name="Genoscope - CEA"/>
            <person name="William W."/>
        </authorList>
    </citation>
    <scope>NUCLEOTIDE SEQUENCE [LARGE SCALE GENOMIC DNA]</scope>
</reference>
<dbReference type="EMBL" id="CAXITT010000296">
    <property type="protein sequence ID" value="CAL1538381.1"/>
    <property type="molecule type" value="Genomic_DNA"/>
</dbReference>
<dbReference type="PANTHER" id="PTHR42814:SF3">
    <property type="entry name" value="BETA-N-ACETYLHEXOSAMINIDASE"/>
    <property type="match status" value="1"/>
</dbReference>
<keyword evidence="4" id="KW-1185">Reference proteome</keyword>
<evidence type="ECO:0000313" key="3">
    <source>
        <dbReference type="EMBL" id="CAL1538381.1"/>
    </source>
</evidence>
<proteinExistence type="predicted"/>
<organism evidence="3 4">
    <name type="scientific">Lymnaea stagnalis</name>
    <name type="common">Great pond snail</name>
    <name type="synonym">Helix stagnalis</name>
    <dbReference type="NCBI Taxonomy" id="6523"/>
    <lineage>
        <taxon>Eukaryota</taxon>
        <taxon>Metazoa</taxon>
        <taxon>Spiralia</taxon>
        <taxon>Lophotrochozoa</taxon>
        <taxon>Mollusca</taxon>
        <taxon>Gastropoda</taxon>
        <taxon>Heterobranchia</taxon>
        <taxon>Euthyneura</taxon>
        <taxon>Panpulmonata</taxon>
        <taxon>Hygrophila</taxon>
        <taxon>Lymnaeoidea</taxon>
        <taxon>Lymnaeidae</taxon>
        <taxon>Lymnaea</taxon>
    </lineage>
</organism>
<dbReference type="PROSITE" id="PS00455">
    <property type="entry name" value="AMP_BINDING"/>
    <property type="match status" value="1"/>
</dbReference>
<feature type="domain" description="AMP-binding enzyme C-terminal" evidence="2">
    <location>
        <begin position="465"/>
        <end position="546"/>
    </location>
</feature>
<dbReference type="Pfam" id="PF00501">
    <property type="entry name" value="AMP-binding"/>
    <property type="match status" value="1"/>
</dbReference>
<evidence type="ECO:0000313" key="4">
    <source>
        <dbReference type="Proteomes" id="UP001497497"/>
    </source>
</evidence>
<name>A0AAV2HX74_LYMST</name>
<protein>
    <submittedName>
        <fullName evidence="3">Uncharacterized protein</fullName>
    </submittedName>
</protein>
<dbReference type="Proteomes" id="UP001497497">
    <property type="component" value="Unassembled WGS sequence"/>
</dbReference>
<dbReference type="InterPro" id="IPR025110">
    <property type="entry name" value="AMP-bd_C"/>
</dbReference>